<evidence type="ECO:0000313" key="3">
    <source>
        <dbReference type="Proteomes" id="UP000017837"/>
    </source>
</evidence>
<dbReference type="OrthoDB" id="5653691at2"/>
<proteinExistence type="predicted"/>
<reference evidence="2 3" key="1">
    <citation type="journal article" date="2014" name="Nature">
        <title>Sequential evolution of bacterial morphology by co-option of a developmental regulator.</title>
        <authorList>
            <person name="Jiang C."/>
            <person name="Brown P.J."/>
            <person name="Ducret A."/>
            <person name="Brun Y.V."/>
        </authorList>
    </citation>
    <scope>NUCLEOTIDE SEQUENCE [LARGE SCALE GENOMIC DNA]</scope>
    <source>
        <strain evidence="2 3">DSM 16100</strain>
    </source>
</reference>
<keyword evidence="3" id="KW-1185">Reference proteome</keyword>
<dbReference type="Proteomes" id="UP000017837">
    <property type="component" value="Unassembled WGS sequence"/>
</dbReference>
<dbReference type="InterPro" id="IPR009444">
    <property type="entry name" value="Conjugal_tfr_TraD_a-type"/>
</dbReference>
<dbReference type="Pfam" id="PF06412">
    <property type="entry name" value="TraD"/>
    <property type="match status" value="1"/>
</dbReference>
<sequence>MKRRERTRHLIELGGLVIKAKLDDLTSDDRAVLYGAFLTLAAKLKGGEGPANIEVWRRTGKRAFDTEAEESAARAGDAHRSYERRRR</sequence>
<evidence type="ECO:0000256" key="1">
    <source>
        <dbReference type="SAM" id="MobiDB-lite"/>
    </source>
</evidence>
<dbReference type="RefSeq" id="WP_018081591.1">
    <property type="nucleotide sequence ID" value="NZ_AQWM01000006.1"/>
</dbReference>
<name>V4PNE7_9CAUL</name>
<evidence type="ECO:0008006" key="4">
    <source>
        <dbReference type="Google" id="ProtNLM"/>
    </source>
</evidence>
<gene>
    <name evidence="2" type="ORF">ABENE_13620</name>
</gene>
<dbReference type="PATRIC" id="fig|1121022.4.peg.2767"/>
<comment type="caution">
    <text evidence="2">The sequence shown here is derived from an EMBL/GenBank/DDBJ whole genome shotgun (WGS) entry which is preliminary data.</text>
</comment>
<evidence type="ECO:0000313" key="2">
    <source>
        <dbReference type="EMBL" id="ESQ89776.1"/>
    </source>
</evidence>
<feature type="region of interest" description="Disordered" evidence="1">
    <location>
        <begin position="65"/>
        <end position="87"/>
    </location>
</feature>
<protein>
    <recommendedName>
        <fullName evidence="4">Conjugal transfer protein TraD</fullName>
    </recommendedName>
</protein>
<dbReference type="AlphaFoldDB" id="V4PNE7"/>
<dbReference type="eggNOG" id="ENOG50333C5">
    <property type="taxonomic scope" value="Bacteria"/>
</dbReference>
<organism evidence="2 3">
    <name type="scientific">Asticcacaulis benevestitus DSM 16100 = ATCC BAA-896</name>
    <dbReference type="NCBI Taxonomy" id="1121022"/>
    <lineage>
        <taxon>Bacteria</taxon>
        <taxon>Pseudomonadati</taxon>
        <taxon>Pseudomonadota</taxon>
        <taxon>Alphaproteobacteria</taxon>
        <taxon>Caulobacterales</taxon>
        <taxon>Caulobacteraceae</taxon>
        <taxon>Asticcacaulis</taxon>
    </lineage>
</organism>
<dbReference type="EMBL" id="AWGB01000028">
    <property type="protein sequence ID" value="ESQ89776.1"/>
    <property type="molecule type" value="Genomic_DNA"/>
</dbReference>
<accession>V4PNE7</accession>
<dbReference type="STRING" id="1121022.GCA_000376105_01924"/>